<dbReference type="OrthoDB" id="8062037at2759"/>
<dbReference type="AlphaFoldDB" id="A0A197JPE2"/>
<feature type="compositionally biased region" description="Polar residues" evidence="1">
    <location>
        <begin position="146"/>
        <end position="156"/>
    </location>
</feature>
<name>A0A197JPE2_9FUNG</name>
<feature type="compositionally biased region" description="Low complexity" evidence="1">
    <location>
        <begin position="224"/>
        <end position="250"/>
    </location>
</feature>
<evidence type="ECO:0000313" key="3">
    <source>
        <dbReference type="Proteomes" id="UP000078512"/>
    </source>
</evidence>
<feature type="compositionally biased region" description="Polar residues" evidence="1">
    <location>
        <begin position="112"/>
        <end position="128"/>
    </location>
</feature>
<feature type="compositionally biased region" description="Acidic residues" evidence="1">
    <location>
        <begin position="282"/>
        <end position="293"/>
    </location>
</feature>
<dbReference type="Proteomes" id="UP000078512">
    <property type="component" value="Unassembled WGS sequence"/>
</dbReference>
<reference evidence="2 3" key="1">
    <citation type="submission" date="2016-05" db="EMBL/GenBank/DDBJ databases">
        <title>Genome sequencing reveals origins of a unique bacterial endosymbiosis in the earliest lineages of terrestrial Fungi.</title>
        <authorList>
            <consortium name="DOE Joint Genome Institute"/>
            <person name="Uehling J."/>
            <person name="Gryganskyi A."/>
            <person name="Hameed K."/>
            <person name="Tschaplinski T."/>
            <person name="Misztal P."/>
            <person name="Wu S."/>
            <person name="Desiro A."/>
            <person name="Vande Pol N."/>
            <person name="Du Z.-Y."/>
            <person name="Zienkiewicz A."/>
            <person name="Zienkiewicz K."/>
            <person name="Morin E."/>
            <person name="Tisserant E."/>
            <person name="Splivallo R."/>
            <person name="Hainaut M."/>
            <person name="Henrissat B."/>
            <person name="Ohm R."/>
            <person name="Kuo A."/>
            <person name="Yan J."/>
            <person name="Lipzen A."/>
            <person name="Nolan M."/>
            <person name="Labutti K."/>
            <person name="Barry K."/>
            <person name="Goldstein A."/>
            <person name="Labbe J."/>
            <person name="Schadt C."/>
            <person name="Tuskan G."/>
            <person name="Grigoriev I."/>
            <person name="Martin F."/>
            <person name="Vilgalys R."/>
            <person name="Bonito G."/>
        </authorList>
    </citation>
    <scope>NUCLEOTIDE SEQUENCE [LARGE SCALE GENOMIC DNA]</scope>
    <source>
        <strain evidence="2 3">AG-77</strain>
    </source>
</reference>
<feature type="compositionally biased region" description="Polar residues" evidence="1">
    <location>
        <begin position="459"/>
        <end position="468"/>
    </location>
</feature>
<sequence length="538" mass="56796">MQVERQDRTTKMHSKTMVASHPKTTNSPSKQQQQQQQQKNSKDQHNPLLYLTSSGSSDDECVSDTKSTRTFAVATNTAAVSNIDRRSSGQKSVGGAAANMNTNTRRRPLSVIDQQTPSAASKRTTQATAASSPKQNKQAQQQQSSIRVTTTVTMTQSAVSTPTTTRTASPRSTSSSPIYSSSSSSTSGSVGSEQDVTSPTIASTLTNWKRPRTQGKRLSNSHITTTRTGSRRSAASKVAAAAAAASPISSNPEESDTLSGAESDSHTLSDSRVPEISFVDMSNDEGSEAEYDAASERGFDEDRDYSRGEVLDSGRIQATADAAGNNHNNKHSTAATIRPAVTHLDTLGATRGRYLHQYHPHHPLAKAAAGGSSGINGGRHTHTRNFSSPSLLDSFMSPEPMLSPIQSYFSDPNSPVSSYSLPRHDHYARLSIDPYSTEDPAGASISLMDGYHGFATHPWSEQSTTPSRALSHRWTRRSSHPETYSQADAAAEAVNGGGAATDGDKSASSAASTATVTAAAQAAAAAAAAASMGMCQVR</sequence>
<feature type="region of interest" description="Disordered" evidence="1">
    <location>
        <begin position="456"/>
        <end position="483"/>
    </location>
</feature>
<gene>
    <name evidence="2" type="ORF">K457DRAFT_127782</name>
</gene>
<evidence type="ECO:0000256" key="1">
    <source>
        <dbReference type="SAM" id="MobiDB-lite"/>
    </source>
</evidence>
<accession>A0A197JPE2</accession>
<feature type="compositionally biased region" description="Basic and acidic residues" evidence="1">
    <location>
        <begin position="263"/>
        <end position="273"/>
    </location>
</feature>
<evidence type="ECO:0000313" key="2">
    <source>
        <dbReference type="EMBL" id="OAQ27117.1"/>
    </source>
</evidence>
<feature type="compositionally biased region" description="Low complexity" evidence="1">
    <location>
        <begin position="129"/>
        <end position="145"/>
    </location>
</feature>
<dbReference type="EMBL" id="KV442060">
    <property type="protein sequence ID" value="OAQ27117.1"/>
    <property type="molecule type" value="Genomic_DNA"/>
</dbReference>
<proteinExistence type="predicted"/>
<feature type="compositionally biased region" description="Basic and acidic residues" evidence="1">
    <location>
        <begin position="294"/>
        <end position="304"/>
    </location>
</feature>
<feature type="compositionally biased region" description="Polar residues" evidence="1">
    <location>
        <begin position="194"/>
        <end position="207"/>
    </location>
</feature>
<feature type="compositionally biased region" description="Basic and acidic residues" evidence="1">
    <location>
        <begin position="1"/>
        <end position="10"/>
    </location>
</feature>
<protein>
    <submittedName>
        <fullName evidence="2">Uncharacterized protein</fullName>
    </submittedName>
</protein>
<feature type="region of interest" description="Disordered" evidence="1">
    <location>
        <begin position="82"/>
        <end position="304"/>
    </location>
</feature>
<keyword evidence="3" id="KW-1185">Reference proteome</keyword>
<organism evidence="2 3">
    <name type="scientific">Linnemannia elongata AG-77</name>
    <dbReference type="NCBI Taxonomy" id="1314771"/>
    <lineage>
        <taxon>Eukaryota</taxon>
        <taxon>Fungi</taxon>
        <taxon>Fungi incertae sedis</taxon>
        <taxon>Mucoromycota</taxon>
        <taxon>Mortierellomycotina</taxon>
        <taxon>Mortierellomycetes</taxon>
        <taxon>Mortierellales</taxon>
        <taxon>Mortierellaceae</taxon>
        <taxon>Linnemannia</taxon>
    </lineage>
</organism>
<feature type="region of interest" description="Disordered" evidence="1">
    <location>
        <begin position="1"/>
        <end position="66"/>
    </location>
</feature>
<feature type="compositionally biased region" description="Low complexity" evidence="1">
    <location>
        <begin position="157"/>
        <end position="192"/>
    </location>
</feature>